<protein>
    <recommendedName>
        <fullName evidence="7">Protein-L-isoaspartate O-methyltransferase</fullName>
        <ecNumber evidence="7">2.1.1.77</ecNumber>
    </recommendedName>
    <alternativeName>
        <fullName evidence="7">L-isoaspartyl protein carboxyl methyltransferase</fullName>
    </alternativeName>
    <alternativeName>
        <fullName evidence="7">Protein L-isoaspartyl methyltransferase</fullName>
    </alternativeName>
    <alternativeName>
        <fullName evidence="7">Protein-beta-aspartate methyltransferase</fullName>
        <shortName evidence="7">PIMT</shortName>
    </alternativeName>
</protein>
<evidence type="ECO:0000256" key="4">
    <source>
        <dbReference type="ARBA" id="ARBA00022603"/>
    </source>
</evidence>
<accession>A0A011P067</accession>
<dbReference type="PANTHER" id="PTHR11579:SF0">
    <property type="entry name" value="PROTEIN-L-ISOASPARTATE(D-ASPARTATE) O-METHYLTRANSFERASE"/>
    <property type="match status" value="1"/>
</dbReference>
<dbReference type="Gene3D" id="3.40.50.150">
    <property type="entry name" value="Vaccinia Virus protein VP39"/>
    <property type="match status" value="1"/>
</dbReference>
<dbReference type="Proteomes" id="UP000021816">
    <property type="component" value="Unassembled WGS sequence"/>
</dbReference>
<feature type="active site" evidence="7">
    <location>
        <position position="108"/>
    </location>
</feature>
<evidence type="ECO:0000313" key="8">
    <source>
        <dbReference type="EMBL" id="EXI80976.1"/>
    </source>
</evidence>
<evidence type="ECO:0000256" key="3">
    <source>
        <dbReference type="ARBA" id="ARBA00022490"/>
    </source>
</evidence>
<gene>
    <name evidence="8" type="primary">pcm_2</name>
    <name evidence="7" type="synonym">pcm</name>
    <name evidence="8" type="ORF">AW10_01590</name>
</gene>
<comment type="similarity">
    <text evidence="2 7">Belongs to the methyltransferase superfamily. L-isoaspartyl/D-aspartyl protein methyltransferase family.</text>
</comment>
<dbReference type="EC" id="2.1.1.77" evidence="7"/>
<name>A0A011P067_9PROT</name>
<dbReference type="InterPro" id="IPR029063">
    <property type="entry name" value="SAM-dependent_MTases_sf"/>
</dbReference>
<dbReference type="FunFam" id="3.40.50.150:FF:000010">
    <property type="entry name" value="Protein-L-isoaspartate O-methyltransferase"/>
    <property type="match status" value="1"/>
</dbReference>
<keyword evidence="5 7" id="KW-0808">Transferase</keyword>
<evidence type="ECO:0000313" key="9">
    <source>
        <dbReference type="Proteomes" id="UP000021816"/>
    </source>
</evidence>
<dbReference type="SUPFAM" id="SSF53335">
    <property type="entry name" value="S-adenosyl-L-methionine-dependent methyltransferases"/>
    <property type="match status" value="1"/>
</dbReference>
<comment type="function">
    <text evidence="7">Catalyzes the methyl esterification of L-isoaspartyl residues in peptides and proteins that result from spontaneous decomposition of normal L-aspartyl and L-asparaginyl residues. It plays a role in the repair and/or degradation of damaged proteins.</text>
</comment>
<organism evidence="8 9">
    <name type="scientific">Candidatus Accumulibacter appositus</name>
    <dbReference type="NCBI Taxonomy" id="1454003"/>
    <lineage>
        <taxon>Bacteria</taxon>
        <taxon>Pseudomonadati</taxon>
        <taxon>Pseudomonadota</taxon>
        <taxon>Betaproteobacteria</taxon>
        <taxon>Candidatus Accumulibacter</taxon>
    </lineage>
</organism>
<evidence type="ECO:0000256" key="6">
    <source>
        <dbReference type="ARBA" id="ARBA00022691"/>
    </source>
</evidence>
<keyword evidence="4 7" id="KW-0489">Methyltransferase</keyword>
<reference evidence="8 9" key="1">
    <citation type="submission" date="2014-02" db="EMBL/GenBank/DDBJ databases">
        <title>Expanding our view of genomic diversity in Candidatus Accumulibacter clades.</title>
        <authorList>
            <person name="Skennerton C.T."/>
            <person name="Barr J.J."/>
            <person name="Slater F.R."/>
            <person name="Bond P.L."/>
            <person name="Tyson G.W."/>
        </authorList>
    </citation>
    <scope>NUCLEOTIDE SEQUENCE [LARGE SCALE GENOMIC DNA]</scope>
    <source>
        <strain evidence="9">BA-92</strain>
    </source>
</reference>
<dbReference type="GO" id="GO:0005737">
    <property type="term" value="C:cytoplasm"/>
    <property type="evidence" value="ECO:0007669"/>
    <property type="project" value="UniProtKB-SubCell"/>
</dbReference>
<evidence type="ECO:0000256" key="1">
    <source>
        <dbReference type="ARBA" id="ARBA00004496"/>
    </source>
</evidence>
<dbReference type="STRING" id="1454003.AW10_01590"/>
<dbReference type="PROSITE" id="PS01279">
    <property type="entry name" value="PCMT"/>
    <property type="match status" value="1"/>
</dbReference>
<evidence type="ECO:0000256" key="7">
    <source>
        <dbReference type="HAMAP-Rule" id="MF_00090"/>
    </source>
</evidence>
<evidence type="ECO:0000256" key="5">
    <source>
        <dbReference type="ARBA" id="ARBA00022679"/>
    </source>
</evidence>
<dbReference type="Pfam" id="PF01135">
    <property type="entry name" value="PCMT"/>
    <property type="match status" value="1"/>
</dbReference>
<dbReference type="HAMAP" id="MF_00090">
    <property type="entry name" value="PIMT"/>
    <property type="match status" value="1"/>
</dbReference>
<proteinExistence type="inferred from homology"/>
<dbReference type="EMBL" id="JEMX01000028">
    <property type="protein sequence ID" value="EXI80976.1"/>
    <property type="molecule type" value="Genomic_DNA"/>
</dbReference>
<dbReference type="NCBIfam" id="NF001453">
    <property type="entry name" value="PRK00312.1"/>
    <property type="match status" value="1"/>
</dbReference>
<sequence>MSASTRLAGQVKRSASTPRQLVRHLLALLLGLSTALFGGRMSAAEIDYAAAQARMVEQQLASPQRGIRDTAVLKAMAAVPRHEFVPEELRPYAYDDRPLPIGYAQTISQPYVVAFMTEKLQPKSTDRVLEIGTGSGYQAAVLSLLAREVYSIEIIEPLARRAASDLTRLGYDNVKLRYGDGYQGWPEAAPFDVIIVTCAPDHVPKPLIDQLRDGGRMIIPVGERGEQMLYLLKKHGSTLQREAVLPVRFVPMTGVADERFRR</sequence>
<dbReference type="GO" id="GO:0004719">
    <property type="term" value="F:protein-L-isoaspartate (D-aspartate) O-methyltransferase activity"/>
    <property type="evidence" value="ECO:0007669"/>
    <property type="project" value="UniProtKB-UniRule"/>
</dbReference>
<dbReference type="GO" id="GO:0030091">
    <property type="term" value="P:protein repair"/>
    <property type="evidence" value="ECO:0007669"/>
    <property type="project" value="UniProtKB-UniRule"/>
</dbReference>
<comment type="caution">
    <text evidence="8">The sequence shown here is derived from an EMBL/GenBank/DDBJ whole genome shotgun (WGS) entry which is preliminary data.</text>
</comment>
<dbReference type="CDD" id="cd02440">
    <property type="entry name" value="AdoMet_MTases"/>
    <property type="match status" value="1"/>
</dbReference>
<keyword evidence="6 7" id="KW-0949">S-adenosyl-L-methionine</keyword>
<evidence type="ECO:0000256" key="2">
    <source>
        <dbReference type="ARBA" id="ARBA00005369"/>
    </source>
</evidence>
<dbReference type="GO" id="GO:0032259">
    <property type="term" value="P:methylation"/>
    <property type="evidence" value="ECO:0007669"/>
    <property type="project" value="UniProtKB-KW"/>
</dbReference>
<comment type="catalytic activity">
    <reaction evidence="7">
        <text>[protein]-L-isoaspartate + S-adenosyl-L-methionine = [protein]-L-isoaspartate alpha-methyl ester + S-adenosyl-L-homocysteine</text>
        <dbReference type="Rhea" id="RHEA:12705"/>
        <dbReference type="Rhea" id="RHEA-COMP:12143"/>
        <dbReference type="Rhea" id="RHEA-COMP:12144"/>
        <dbReference type="ChEBI" id="CHEBI:57856"/>
        <dbReference type="ChEBI" id="CHEBI:59789"/>
        <dbReference type="ChEBI" id="CHEBI:90596"/>
        <dbReference type="ChEBI" id="CHEBI:90598"/>
        <dbReference type="EC" id="2.1.1.77"/>
    </reaction>
</comment>
<dbReference type="PATRIC" id="fig|1454003.3.peg.1641"/>
<keyword evidence="3 7" id="KW-0963">Cytoplasm</keyword>
<comment type="subcellular location">
    <subcellularLocation>
        <location evidence="1 7">Cytoplasm</location>
    </subcellularLocation>
</comment>
<dbReference type="NCBIfam" id="TIGR00080">
    <property type="entry name" value="pimt"/>
    <property type="match status" value="1"/>
</dbReference>
<dbReference type="PANTHER" id="PTHR11579">
    <property type="entry name" value="PROTEIN-L-ISOASPARTATE O-METHYLTRANSFERASE"/>
    <property type="match status" value="1"/>
</dbReference>
<dbReference type="InterPro" id="IPR000682">
    <property type="entry name" value="PCMT"/>
</dbReference>
<dbReference type="AlphaFoldDB" id="A0A011P067"/>